<dbReference type="AlphaFoldDB" id="A0A8J2LMM3"/>
<evidence type="ECO:0000313" key="2">
    <source>
        <dbReference type="Proteomes" id="UP000708208"/>
    </source>
</evidence>
<keyword evidence="2" id="KW-1185">Reference proteome</keyword>
<reference evidence="1" key="1">
    <citation type="submission" date="2021-06" db="EMBL/GenBank/DDBJ databases">
        <authorList>
            <person name="Hodson N. C."/>
            <person name="Mongue J. A."/>
            <person name="Jaron S. K."/>
        </authorList>
    </citation>
    <scope>NUCLEOTIDE SEQUENCE</scope>
</reference>
<proteinExistence type="predicted"/>
<dbReference type="Proteomes" id="UP000708208">
    <property type="component" value="Unassembled WGS sequence"/>
</dbReference>
<gene>
    <name evidence="1" type="ORF">AFUS01_LOCUS43599</name>
</gene>
<comment type="caution">
    <text evidence="1">The sequence shown here is derived from an EMBL/GenBank/DDBJ whole genome shotgun (WGS) entry which is preliminary data.</text>
</comment>
<dbReference type="EMBL" id="CAJVCH010570103">
    <property type="protein sequence ID" value="CAG7834056.1"/>
    <property type="molecule type" value="Genomic_DNA"/>
</dbReference>
<sequence>MSIITRATGNAPTMSSYSTLTPTVNVYSPGNEEIDATIALMPPSSMITVDLTVKAFDRRSECIKRSDDFCNEVVVYCADAEIDNLISKLKLKPRQPRKGLIRLESETAEAVQTK</sequence>
<organism evidence="1 2">
    <name type="scientific">Allacma fusca</name>
    <dbReference type="NCBI Taxonomy" id="39272"/>
    <lineage>
        <taxon>Eukaryota</taxon>
        <taxon>Metazoa</taxon>
        <taxon>Ecdysozoa</taxon>
        <taxon>Arthropoda</taxon>
        <taxon>Hexapoda</taxon>
        <taxon>Collembola</taxon>
        <taxon>Symphypleona</taxon>
        <taxon>Sminthuridae</taxon>
        <taxon>Allacma</taxon>
    </lineage>
</organism>
<protein>
    <submittedName>
        <fullName evidence="1">Uncharacterized protein</fullName>
    </submittedName>
</protein>
<accession>A0A8J2LMM3</accession>
<evidence type="ECO:0000313" key="1">
    <source>
        <dbReference type="EMBL" id="CAG7834056.1"/>
    </source>
</evidence>
<name>A0A8J2LMM3_9HEXA</name>